<dbReference type="EMBL" id="JAJEPV010000016">
    <property type="protein sequence ID" value="MCC2119541.1"/>
    <property type="molecule type" value="Genomic_DNA"/>
</dbReference>
<dbReference type="PANTHER" id="PTHR43649:SF34">
    <property type="entry name" value="ABC TRANSPORTER PERIPLASMIC-BINDING PROTEIN YCJN-RELATED"/>
    <property type="match status" value="1"/>
</dbReference>
<protein>
    <submittedName>
        <fullName evidence="5">Sugar ABC transporter substrate-binding protein</fullName>
    </submittedName>
</protein>
<keyword evidence="6" id="KW-1185">Reference proteome</keyword>
<dbReference type="InterPro" id="IPR006059">
    <property type="entry name" value="SBP"/>
</dbReference>
<proteinExistence type="inferred from homology"/>
<comment type="caution">
    <text evidence="5">The sequence shown here is derived from an EMBL/GenBank/DDBJ whole genome shotgun (WGS) entry which is preliminary data.</text>
</comment>
<evidence type="ECO:0000256" key="4">
    <source>
        <dbReference type="SAM" id="SignalP"/>
    </source>
</evidence>
<evidence type="ECO:0000313" key="6">
    <source>
        <dbReference type="Proteomes" id="UP001197795"/>
    </source>
</evidence>
<dbReference type="AlphaFoldDB" id="A0AAE3A332"/>
<sequence>MRKKILKVMMCAITTMTLLAGCGSSNTGSTTGSAGDTAAEDTAETADFAGTKLVIGVESGSPNIEFFKNNVSEFESATGITVEWVEIPHDNMHERFVQEAISQSGAIDIYDTDQPWISEFASKGYLEPLGDKLSEEDKSDFYEAALDASSYNGELYSVPFFVHTPVVFYRTDLFEAAGITEFPKTWEEYEEAAKKLTKDGVYGTIIEAKQAGEPVTHLVDWFYQAGGSIIDADNNVTVNSPENAKAFNFMLKMMYEDESVMPGSIGYDNADVHNMFMQGKVAMVKNWPYMFAMAKDPEQSKVSDKFAVAVQPAGEEQSTAAWTWGFGISSSSKNKDAAWEFIKWATSSEKLAQLGIANSNPVPRTSSLEIVNNDSTLTEFDKESIQVMSDALQYAHNATENPNFPTIQNELSYTLSGIMTKQVSVEDGLAQAEKAIKEAIQ</sequence>
<dbReference type="PROSITE" id="PS51257">
    <property type="entry name" value="PROKAR_LIPOPROTEIN"/>
    <property type="match status" value="1"/>
</dbReference>
<evidence type="ECO:0000313" key="5">
    <source>
        <dbReference type="EMBL" id="MCC2119541.1"/>
    </source>
</evidence>
<evidence type="ECO:0000256" key="2">
    <source>
        <dbReference type="ARBA" id="ARBA00022448"/>
    </source>
</evidence>
<dbReference type="Pfam" id="PF01547">
    <property type="entry name" value="SBP_bac_1"/>
    <property type="match status" value="1"/>
</dbReference>
<dbReference type="PANTHER" id="PTHR43649">
    <property type="entry name" value="ARABINOSE-BINDING PROTEIN-RELATED"/>
    <property type="match status" value="1"/>
</dbReference>
<gene>
    <name evidence="5" type="ORF">LKD75_08040</name>
</gene>
<comment type="similarity">
    <text evidence="1">Belongs to the bacterial solute-binding protein 1 family.</text>
</comment>
<dbReference type="CDD" id="cd13585">
    <property type="entry name" value="PBP2_TMBP_like"/>
    <property type="match status" value="1"/>
</dbReference>
<feature type="chain" id="PRO_5042040220" evidence="4">
    <location>
        <begin position="21"/>
        <end position="441"/>
    </location>
</feature>
<keyword evidence="2" id="KW-0813">Transport</keyword>
<dbReference type="InterPro" id="IPR050490">
    <property type="entry name" value="Bact_solute-bd_prot1"/>
</dbReference>
<name>A0AAE3A332_9FIRM</name>
<dbReference type="SUPFAM" id="SSF53850">
    <property type="entry name" value="Periplasmic binding protein-like II"/>
    <property type="match status" value="1"/>
</dbReference>
<dbReference type="Proteomes" id="UP001197795">
    <property type="component" value="Unassembled WGS sequence"/>
</dbReference>
<accession>A0AAE3A332</accession>
<keyword evidence="3 4" id="KW-0732">Signal</keyword>
<evidence type="ECO:0000256" key="1">
    <source>
        <dbReference type="ARBA" id="ARBA00008520"/>
    </source>
</evidence>
<reference evidence="5 6" key="1">
    <citation type="submission" date="2021-10" db="EMBL/GenBank/DDBJ databases">
        <title>Anaerobic single-cell dispensing facilitates the cultivation of human gut bacteria.</title>
        <authorList>
            <person name="Afrizal A."/>
        </authorList>
    </citation>
    <scope>NUCLEOTIDE SEQUENCE [LARGE SCALE GENOMIC DNA]</scope>
    <source>
        <strain evidence="5 6">CLA-AA-H273</strain>
    </source>
</reference>
<feature type="signal peptide" evidence="4">
    <location>
        <begin position="1"/>
        <end position="20"/>
    </location>
</feature>
<organism evidence="5 6">
    <name type="scientific">Waltera acetigignens</name>
    <dbReference type="NCBI Taxonomy" id="2981769"/>
    <lineage>
        <taxon>Bacteria</taxon>
        <taxon>Bacillati</taxon>
        <taxon>Bacillota</taxon>
        <taxon>Clostridia</taxon>
        <taxon>Lachnospirales</taxon>
        <taxon>Lachnospiraceae</taxon>
        <taxon>Waltera</taxon>
    </lineage>
</organism>
<evidence type="ECO:0000256" key="3">
    <source>
        <dbReference type="ARBA" id="ARBA00022729"/>
    </source>
</evidence>
<dbReference type="RefSeq" id="WP_227062636.1">
    <property type="nucleotide sequence ID" value="NZ_JAJEPV010000016.1"/>
</dbReference>
<dbReference type="Gene3D" id="3.40.190.10">
    <property type="entry name" value="Periplasmic binding protein-like II"/>
    <property type="match status" value="2"/>
</dbReference>